<evidence type="ECO:0000313" key="2">
    <source>
        <dbReference type="EMBL" id="MFD2609124.1"/>
    </source>
</evidence>
<dbReference type="EMBL" id="JBHUMK010000026">
    <property type="protein sequence ID" value="MFD2609124.1"/>
    <property type="molecule type" value="Genomic_DNA"/>
</dbReference>
<evidence type="ECO:0000313" key="3">
    <source>
        <dbReference type="Proteomes" id="UP001597475"/>
    </source>
</evidence>
<dbReference type="PROSITE" id="PS51257">
    <property type="entry name" value="PROKAR_LIPOPROTEIN"/>
    <property type="match status" value="1"/>
</dbReference>
<proteinExistence type="predicted"/>
<evidence type="ECO:0000256" key="1">
    <source>
        <dbReference type="SAM" id="SignalP"/>
    </source>
</evidence>
<dbReference type="Proteomes" id="UP001597475">
    <property type="component" value="Unassembled WGS sequence"/>
</dbReference>
<evidence type="ECO:0008006" key="4">
    <source>
        <dbReference type="Google" id="ProtNLM"/>
    </source>
</evidence>
<keyword evidence="1" id="KW-0732">Signal</keyword>
<feature type="signal peptide" evidence="1">
    <location>
        <begin position="1"/>
        <end position="24"/>
    </location>
</feature>
<name>A0ABW5P3X4_9DEIO</name>
<accession>A0ABW5P3X4</accession>
<organism evidence="2 3">
    <name type="scientific">Deinococcus taklimakanensis</name>
    <dbReference type="NCBI Taxonomy" id="536443"/>
    <lineage>
        <taxon>Bacteria</taxon>
        <taxon>Thermotogati</taxon>
        <taxon>Deinococcota</taxon>
        <taxon>Deinococci</taxon>
        <taxon>Deinococcales</taxon>
        <taxon>Deinococcaceae</taxon>
        <taxon>Deinococcus</taxon>
    </lineage>
</organism>
<reference evidence="3" key="1">
    <citation type="journal article" date="2019" name="Int. J. Syst. Evol. Microbiol.">
        <title>The Global Catalogue of Microorganisms (GCM) 10K type strain sequencing project: providing services to taxonomists for standard genome sequencing and annotation.</title>
        <authorList>
            <consortium name="The Broad Institute Genomics Platform"/>
            <consortium name="The Broad Institute Genome Sequencing Center for Infectious Disease"/>
            <person name="Wu L."/>
            <person name="Ma J."/>
        </authorList>
    </citation>
    <scope>NUCLEOTIDE SEQUENCE [LARGE SCALE GENOMIC DNA]</scope>
    <source>
        <strain evidence="3">KCTC 33842</strain>
    </source>
</reference>
<dbReference type="Gene3D" id="2.60.40.1080">
    <property type="match status" value="1"/>
</dbReference>
<gene>
    <name evidence="2" type="ORF">ACFSR9_06670</name>
</gene>
<comment type="caution">
    <text evidence="2">The sequence shown here is derived from an EMBL/GenBank/DDBJ whole genome shotgun (WGS) entry which is preliminary data.</text>
</comment>
<sequence length="550" mass="57077">MQLNRPRRSRSPLLALPLLTAVLAGCQNPATPAQPELTSAPVPSTVVGRVYELQLQRDGQGRLAAAAIRTAGGPLGFQYVSSGTLNKDGQWYVRVTYRVTNTSAQPVSNLGFVPIDTDEDSDPATVAASAPTVGATFFKDVQFFDRSDASARASALSPVHARDVNGAVDAAATPYQPVDTRGVTLDMPAGLVLGSGGMSAKGWQTSGTLAPGASTEVTFATQMPAVSGTQDPFSYSVVFTAVNSVDVPVGIVPAAGLNPRVDLPSAGPAYVNGTLGDPTDPAATLGLKFNVAASDIDAQELSINATSSNPAVATTELSGTGATRTLLIKPQQVGYADITVTVTDGSRSASYVVKYAASQAAGVTDSTRFFSGASNASSAQDVGGGYMLVADDEFNTLNLYPTGASSVALKKFDFTSKLNLTDAANPEMDLEASAWQGDRIYWLASHSNNKNGKLRTNRYRLFATDVSGTGEATNLSYVGRYDNLRSDLIAWDKANGSPLGLAASAAEGVIPEADGGVGFNIEGLAFQPGTTTAYLGFRAPLHLHGQRDCA</sequence>
<protein>
    <recommendedName>
        <fullName evidence="4">Cadherin-like beta sandwich domain-containing protein</fullName>
    </recommendedName>
</protein>
<feature type="chain" id="PRO_5045930487" description="Cadherin-like beta sandwich domain-containing protein" evidence="1">
    <location>
        <begin position="25"/>
        <end position="550"/>
    </location>
</feature>
<keyword evidence="3" id="KW-1185">Reference proteome</keyword>
<dbReference type="RefSeq" id="WP_386844245.1">
    <property type="nucleotide sequence ID" value="NZ_JBHUMK010000026.1"/>
</dbReference>